<organism evidence="2 3">
    <name type="scientific">Stenotrophomonas maltophilia</name>
    <name type="common">Pseudomonas maltophilia</name>
    <name type="synonym">Xanthomonas maltophilia</name>
    <dbReference type="NCBI Taxonomy" id="40324"/>
    <lineage>
        <taxon>Bacteria</taxon>
        <taxon>Pseudomonadati</taxon>
        <taxon>Pseudomonadota</taxon>
        <taxon>Gammaproteobacteria</taxon>
        <taxon>Lysobacterales</taxon>
        <taxon>Lysobacteraceae</taxon>
        <taxon>Stenotrophomonas</taxon>
        <taxon>Stenotrophomonas maltophilia group</taxon>
    </lineage>
</organism>
<feature type="signal peptide" evidence="1">
    <location>
        <begin position="1"/>
        <end position="20"/>
    </location>
</feature>
<dbReference type="Proteomes" id="UP000306631">
    <property type="component" value="Unassembled WGS sequence"/>
</dbReference>
<name>A0A4S2D6X5_STEMA</name>
<dbReference type="AlphaFoldDB" id="A0A4S2D6X5"/>
<dbReference type="RefSeq" id="WP_136003186.1">
    <property type="nucleotide sequence ID" value="NZ_SRYW01000001.1"/>
</dbReference>
<comment type="caution">
    <text evidence="2">The sequence shown here is derived from an EMBL/GenBank/DDBJ whole genome shotgun (WGS) entry which is preliminary data.</text>
</comment>
<protein>
    <recommendedName>
        <fullName evidence="4">Secreted protein</fullName>
    </recommendedName>
</protein>
<evidence type="ECO:0000313" key="3">
    <source>
        <dbReference type="Proteomes" id="UP000306631"/>
    </source>
</evidence>
<dbReference type="OrthoDB" id="7193459at2"/>
<proteinExistence type="predicted"/>
<gene>
    <name evidence="2" type="ORF">E5352_00780</name>
</gene>
<sequence length="154" mass="17151">MTKVLATAALLMCVATAADAAPKKEVFESGKPLAEQITRIEIELNDGETYSELGVAERGRVREALTRMRGVVDQYPEQKALPESARMALFNDQQVVNTVLTQAREDSRLICKREKAIGSNMPVTQCMTVAQRERIKAQAQGRMDKTQRVGNYSY</sequence>
<keyword evidence="1" id="KW-0732">Signal</keyword>
<evidence type="ECO:0008006" key="4">
    <source>
        <dbReference type="Google" id="ProtNLM"/>
    </source>
</evidence>
<feature type="chain" id="PRO_5020520374" description="Secreted protein" evidence="1">
    <location>
        <begin position="21"/>
        <end position="154"/>
    </location>
</feature>
<dbReference type="EMBL" id="SRYW01000001">
    <property type="protein sequence ID" value="TGY37417.1"/>
    <property type="molecule type" value="Genomic_DNA"/>
</dbReference>
<accession>A0A4S2D6X5</accession>
<reference evidence="2 3" key="1">
    <citation type="submission" date="2019-04" db="EMBL/GenBank/DDBJ databases">
        <title>Microbes associate with the intestines of laboratory mice.</title>
        <authorList>
            <person name="Navarre W."/>
            <person name="Wong E."/>
            <person name="Huang K."/>
            <person name="Tropini C."/>
            <person name="Ng K."/>
            <person name="Yu B."/>
        </authorList>
    </citation>
    <scope>NUCLEOTIDE SEQUENCE [LARGE SCALE GENOMIC DNA]</scope>
    <source>
        <strain evidence="2 3">NM62_B4-13</strain>
    </source>
</reference>
<evidence type="ECO:0000256" key="1">
    <source>
        <dbReference type="SAM" id="SignalP"/>
    </source>
</evidence>
<evidence type="ECO:0000313" key="2">
    <source>
        <dbReference type="EMBL" id="TGY37417.1"/>
    </source>
</evidence>